<protein>
    <submittedName>
        <fullName evidence="3">Uncharacterized protein</fullName>
    </submittedName>
</protein>
<dbReference type="InterPro" id="IPR036397">
    <property type="entry name" value="RNaseH_sf"/>
</dbReference>
<evidence type="ECO:0000259" key="2">
    <source>
        <dbReference type="Pfam" id="PF13966"/>
    </source>
</evidence>
<dbReference type="PANTHER" id="PTHR47074:SF11">
    <property type="entry name" value="REVERSE TRANSCRIPTASE-LIKE PROTEIN"/>
    <property type="match status" value="1"/>
</dbReference>
<dbReference type="InterPro" id="IPR002156">
    <property type="entry name" value="RNaseH_domain"/>
</dbReference>
<proteinExistence type="predicted"/>
<accession>A0ABR2DH04</accession>
<gene>
    <name evidence="3" type="ORF">V6N12_044348</name>
</gene>
<feature type="domain" description="Reverse transcriptase zinc-binding" evidence="2">
    <location>
        <begin position="14"/>
        <end position="78"/>
    </location>
</feature>
<dbReference type="Pfam" id="PF13456">
    <property type="entry name" value="RVT_3"/>
    <property type="match status" value="1"/>
</dbReference>
<dbReference type="EMBL" id="JBBPBM010000028">
    <property type="protein sequence ID" value="KAK8538213.1"/>
    <property type="molecule type" value="Genomic_DNA"/>
</dbReference>
<dbReference type="Proteomes" id="UP001472677">
    <property type="component" value="Unassembled WGS sequence"/>
</dbReference>
<dbReference type="InterPro" id="IPR052929">
    <property type="entry name" value="RNase_H-like_EbsB-rel"/>
</dbReference>
<evidence type="ECO:0000259" key="1">
    <source>
        <dbReference type="Pfam" id="PF13456"/>
    </source>
</evidence>
<dbReference type="Pfam" id="PF13966">
    <property type="entry name" value="zf-RVT"/>
    <property type="match status" value="1"/>
</dbReference>
<dbReference type="SUPFAM" id="SSF53098">
    <property type="entry name" value="Ribonuclease H-like"/>
    <property type="match status" value="1"/>
</dbReference>
<dbReference type="Gene3D" id="3.30.420.10">
    <property type="entry name" value="Ribonuclease H-like superfamily/Ribonuclease H"/>
    <property type="match status" value="1"/>
</dbReference>
<evidence type="ECO:0000313" key="3">
    <source>
        <dbReference type="EMBL" id="KAK8538213.1"/>
    </source>
</evidence>
<dbReference type="InterPro" id="IPR012337">
    <property type="entry name" value="RNaseH-like_sf"/>
</dbReference>
<keyword evidence="4" id="KW-1185">Reference proteome</keyword>
<dbReference type="CDD" id="cd06222">
    <property type="entry name" value="RNase_H_like"/>
    <property type="match status" value="1"/>
</dbReference>
<dbReference type="PANTHER" id="PTHR47074">
    <property type="entry name" value="BNAC02G40300D PROTEIN"/>
    <property type="match status" value="1"/>
</dbReference>
<comment type="caution">
    <text evidence="3">The sequence shown here is derived from an EMBL/GenBank/DDBJ whole genome shotgun (WGS) entry which is preliminary data.</text>
</comment>
<evidence type="ECO:0000313" key="4">
    <source>
        <dbReference type="Proteomes" id="UP001472677"/>
    </source>
</evidence>
<dbReference type="InterPro" id="IPR026960">
    <property type="entry name" value="RVT-Znf"/>
</dbReference>
<reference evidence="3 4" key="1">
    <citation type="journal article" date="2024" name="G3 (Bethesda)">
        <title>Genome assembly of Hibiscus sabdariffa L. provides insights into metabolisms of medicinal natural products.</title>
        <authorList>
            <person name="Kim T."/>
        </authorList>
    </citation>
    <scope>NUCLEOTIDE SEQUENCE [LARGE SCALE GENOMIC DNA]</scope>
    <source>
        <strain evidence="3">TK-2024</strain>
        <tissue evidence="3">Old leaves</tissue>
    </source>
</reference>
<dbReference type="InterPro" id="IPR044730">
    <property type="entry name" value="RNase_H-like_dom_plant"/>
</dbReference>
<organism evidence="3 4">
    <name type="scientific">Hibiscus sabdariffa</name>
    <name type="common">roselle</name>
    <dbReference type="NCBI Taxonomy" id="183260"/>
    <lineage>
        <taxon>Eukaryota</taxon>
        <taxon>Viridiplantae</taxon>
        <taxon>Streptophyta</taxon>
        <taxon>Embryophyta</taxon>
        <taxon>Tracheophyta</taxon>
        <taxon>Spermatophyta</taxon>
        <taxon>Magnoliopsida</taxon>
        <taxon>eudicotyledons</taxon>
        <taxon>Gunneridae</taxon>
        <taxon>Pentapetalae</taxon>
        <taxon>rosids</taxon>
        <taxon>malvids</taxon>
        <taxon>Malvales</taxon>
        <taxon>Malvaceae</taxon>
        <taxon>Malvoideae</taxon>
        <taxon>Hibiscus</taxon>
    </lineage>
</organism>
<feature type="domain" description="RNase H type-1" evidence="1">
    <location>
        <begin position="197"/>
        <end position="305"/>
    </location>
</feature>
<name>A0ABR2DH04_9ROSI</name>
<sequence>MSTHHDCLDDLDKNATKIMWKLAVPSKISIFSWRMFHNLLPTRFNLLMRGIDLDATCKLCREDVEDDTHIFWSCSCVTMVFADSCFSFLRQQHHKSCKGIIRNLISHGNVDMLQEYLVMCWRVWGMRNSFYQTGTAPDFSSVPNWCTKYIHQLKTTNQQRFTGFGQCLLVTKWKRPPHGFCKLNVGAGRGKCGKKMGFGAVLRDSNGSFIAARSWQQAGHVDKLLMEVNAILLGIKWLLEMQVKNVEIESDSLIVVRYLTGNDRLVSSLGHLVDVIRSLGASFTVILFKHVLRTGNRPAHHLAKLTAISSGGCFTWWQHPPPCIGHLLCTDNISVTRSRLNGSHI</sequence>